<dbReference type="OrthoDB" id="5642684at2"/>
<dbReference type="SUPFAM" id="SSF48403">
    <property type="entry name" value="Ankyrin repeat"/>
    <property type="match status" value="1"/>
</dbReference>
<dbReference type="Gene3D" id="1.25.40.20">
    <property type="entry name" value="Ankyrin repeat-containing domain"/>
    <property type="match status" value="1"/>
</dbReference>
<evidence type="ECO:0000313" key="4">
    <source>
        <dbReference type="EMBL" id="KTC73846.1"/>
    </source>
</evidence>
<organism evidence="4 5">
    <name type="scientific">Legionella bozemanae</name>
    <name type="common">Fluoribacter bozemanae</name>
    <dbReference type="NCBI Taxonomy" id="447"/>
    <lineage>
        <taxon>Bacteria</taxon>
        <taxon>Pseudomonadati</taxon>
        <taxon>Pseudomonadota</taxon>
        <taxon>Gammaproteobacteria</taxon>
        <taxon>Legionellales</taxon>
        <taxon>Legionellaceae</taxon>
        <taxon>Legionella</taxon>
    </lineage>
</organism>
<dbReference type="NCBIfam" id="NF043029">
    <property type="entry name" value="T4SS_AnkY"/>
    <property type="match status" value="1"/>
</dbReference>
<dbReference type="PANTHER" id="PTHR46680">
    <property type="entry name" value="NF-KAPPA-B INHIBITOR ALPHA"/>
    <property type="match status" value="1"/>
</dbReference>
<reference evidence="4 5" key="1">
    <citation type="submission" date="2015-11" db="EMBL/GenBank/DDBJ databases">
        <title>Genomic analysis of 38 Legionella species identifies large and diverse effector repertoires.</title>
        <authorList>
            <person name="Burstein D."/>
            <person name="Amaro F."/>
            <person name="Zusman T."/>
            <person name="Lifshitz Z."/>
            <person name="Cohen O."/>
            <person name="Gilbert J.A."/>
            <person name="Pupko T."/>
            <person name="Shuman H.A."/>
            <person name="Segal G."/>
        </authorList>
    </citation>
    <scope>NUCLEOTIDE SEQUENCE [LARGE SCALE GENOMIC DNA]</scope>
    <source>
        <strain evidence="4 5">WIGA</strain>
    </source>
</reference>
<dbReference type="PROSITE" id="PS50088">
    <property type="entry name" value="ANK_REPEAT"/>
    <property type="match status" value="2"/>
</dbReference>
<dbReference type="Pfam" id="PF12796">
    <property type="entry name" value="Ank_2"/>
    <property type="match status" value="1"/>
</dbReference>
<dbReference type="InterPro" id="IPR036770">
    <property type="entry name" value="Ankyrin_rpt-contain_sf"/>
</dbReference>
<evidence type="ECO:0000256" key="2">
    <source>
        <dbReference type="ARBA" id="ARBA00023043"/>
    </source>
</evidence>
<dbReference type="SMART" id="SM00248">
    <property type="entry name" value="ANK"/>
    <property type="match status" value="2"/>
</dbReference>
<name>A0A0W0RS10_LEGBO</name>
<protein>
    <submittedName>
        <fullName evidence="4">Ankyrin-repeat containing protein, substrate of the Dot/Icm secretion system</fullName>
    </submittedName>
</protein>
<gene>
    <name evidence="4" type="primary">legA</name>
    <name evidence="4" type="ORF">Lboz_1740</name>
</gene>
<dbReference type="GO" id="GO:0051059">
    <property type="term" value="F:NF-kappaB binding"/>
    <property type="evidence" value="ECO:0007669"/>
    <property type="project" value="TreeGrafter"/>
</dbReference>
<dbReference type="GO" id="GO:0071356">
    <property type="term" value="P:cellular response to tumor necrosis factor"/>
    <property type="evidence" value="ECO:0007669"/>
    <property type="project" value="TreeGrafter"/>
</dbReference>
<dbReference type="STRING" id="447.Lboz_1740"/>
<dbReference type="InterPro" id="IPR050018">
    <property type="entry name" value="T4SS_AnkY"/>
</dbReference>
<dbReference type="AlphaFoldDB" id="A0A0W0RS10"/>
<dbReference type="InterPro" id="IPR051070">
    <property type="entry name" value="NF-kappa-B_inhibitor"/>
</dbReference>
<evidence type="ECO:0000256" key="1">
    <source>
        <dbReference type="ARBA" id="ARBA00022737"/>
    </source>
</evidence>
<evidence type="ECO:0000256" key="3">
    <source>
        <dbReference type="PROSITE-ProRule" id="PRU00023"/>
    </source>
</evidence>
<dbReference type="PANTHER" id="PTHR46680:SF3">
    <property type="entry name" value="NF-KAPPA-B INHIBITOR CACTUS"/>
    <property type="match status" value="1"/>
</dbReference>
<dbReference type="InterPro" id="IPR002110">
    <property type="entry name" value="Ankyrin_rpt"/>
</dbReference>
<evidence type="ECO:0000313" key="5">
    <source>
        <dbReference type="Proteomes" id="UP000054695"/>
    </source>
</evidence>
<dbReference type="GO" id="GO:0005829">
    <property type="term" value="C:cytosol"/>
    <property type="evidence" value="ECO:0007669"/>
    <property type="project" value="TreeGrafter"/>
</dbReference>
<keyword evidence="1" id="KW-0677">Repeat</keyword>
<dbReference type="PROSITE" id="PS50297">
    <property type="entry name" value="ANK_REP_REGION"/>
    <property type="match status" value="2"/>
</dbReference>
<dbReference type="PATRIC" id="fig|447.4.peg.1855"/>
<dbReference type="EMBL" id="LNXU01000018">
    <property type="protein sequence ID" value="KTC73846.1"/>
    <property type="molecule type" value="Genomic_DNA"/>
</dbReference>
<feature type="repeat" description="ANK" evidence="3">
    <location>
        <begin position="457"/>
        <end position="489"/>
    </location>
</feature>
<comment type="caution">
    <text evidence="4">The sequence shown here is derived from an EMBL/GenBank/DDBJ whole genome shotgun (WGS) entry which is preliminary data.</text>
</comment>
<dbReference type="RefSeq" id="WP_058459394.1">
    <property type="nucleotide sequence ID" value="NZ_CAAAIY010000035.1"/>
</dbReference>
<keyword evidence="5" id="KW-1185">Reference proteome</keyword>
<accession>A0A0W0RS10</accession>
<feature type="repeat" description="ANK" evidence="3">
    <location>
        <begin position="490"/>
        <end position="522"/>
    </location>
</feature>
<dbReference type="Proteomes" id="UP000054695">
    <property type="component" value="Unassembled WGS sequence"/>
</dbReference>
<sequence length="557" mass="60727">MGKVILIHANCKNPTAKGDFAFAGNMAKDMVRELAKQNIPDIDVVLVSTLDGIPRFTSMYGAPVDGRVSIEGTSVGLSSLETFDAVDNTVVAFIDANRCKHAPGDIIKRVLSPDSKFLFVGNVNQMAFADMFTQSLYRMQAKMDQSGLYDSFDDRDMLIGSAGLGSDRLGIPSITKAEDLPALSSSDQAKVPTGNYGFMYLAAVDSSKDYKLIAQYIKLSDQDKYILVGEFGSKKSEIRYAYEHDLTLTTSKPLPTIEYHQSLPSGVMRQTVAHSTSSLVLSTGVTSTLEAMRDKKLPYYQDMDNNTQFVAAYLIAVKSLVSSDTSLFGALPDMIIELSDLLFANKPLSRKDMERTDSLLKLDSVNSRLVSANQTIMDRASGKIAPKLLTFIGDTRKTKDPVQLATVCASLRKSGEMGSPVHDQALRRAATWGRLFELKVLIKSMSVSDLDKADPTYGRSALHWAVSSKNFDCARALVKAGASLDLQDKEGQTPLHKAVQNGDKPMIKLLIEAGASVDIPDKSSHSPKDCAPDSGVLLFINDCHSHMKSSEQSVHYS</sequence>
<proteinExistence type="predicted"/>
<keyword evidence="2 3" id="KW-0040">ANK repeat</keyword>